<evidence type="ECO:0000313" key="3">
    <source>
        <dbReference type="Proteomes" id="UP001207408"/>
    </source>
</evidence>
<dbReference type="EMBL" id="JAPDPI010000026">
    <property type="protein sequence ID" value="MCW3806588.1"/>
    <property type="molecule type" value="Genomic_DNA"/>
</dbReference>
<evidence type="ECO:0000313" key="2">
    <source>
        <dbReference type="EMBL" id="MCW3806588.1"/>
    </source>
</evidence>
<organism evidence="2 3">
    <name type="scientific">Plebeiibacterium marinum</name>
    <dbReference type="NCBI Taxonomy" id="2992111"/>
    <lineage>
        <taxon>Bacteria</taxon>
        <taxon>Pseudomonadati</taxon>
        <taxon>Bacteroidota</taxon>
        <taxon>Bacteroidia</taxon>
        <taxon>Marinilabiliales</taxon>
        <taxon>Marinilabiliaceae</taxon>
        <taxon>Plebeiibacterium</taxon>
    </lineage>
</organism>
<reference evidence="2" key="1">
    <citation type="submission" date="2022-10" db="EMBL/GenBank/DDBJ databases">
        <authorList>
            <person name="Yu W.X."/>
        </authorList>
    </citation>
    <scope>NUCLEOTIDE SEQUENCE</scope>
    <source>
        <strain evidence="2">D04</strain>
    </source>
</reference>
<accession>A0AAE3SKJ9</accession>
<name>A0AAE3SKJ9_9BACT</name>
<keyword evidence="1" id="KW-0732">Signal</keyword>
<evidence type="ECO:0000256" key="1">
    <source>
        <dbReference type="SAM" id="SignalP"/>
    </source>
</evidence>
<comment type="caution">
    <text evidence="2">The sequence shown here is derived from an EMBL/GenBank/DDBJ whole genome shotgun (WGS) entry which is preliminary data.</text>
</comment>
<sequence>MKTIITISLCVCAVLQLNAQTVVKMKITEPQQEEFTAKSVLEDNLPINAKVRFGAIGYLVSGGQEPYDYTWLENNIVVSKGETVDFVLRKMNQYSVVISDENKCSVELPINTEDVSVEEIRSKVSIYPTVVTSRITVDCNIGEAEIKIFDVNGTEHQYEVVYGNKDLEVDLNPGMYFAKISTPIGSYVEKIIVK</sequence>
<dbReference type="Proteomes" id="UP001207408">
    <property type="component" value="Unassembled WGS sequence"/>
</dbReference>
<feature type="signal peptide" evidence="1">
    <location>
        <begin position="1"/>
        <end position="19"/>
    </location>
</feature>
<proteinExistence type="predicted"/>
<dbReference type="RefSeq" id="WP_301200162.1">
    <property type="nucleotide sequence ID" value="NZ_JAPDPI010000026.1"/>
</dbReference>
<dbReference type="InterPro" id="IPR026444">
    <property type="entry name" value="Secre_tail"/>
</dbReference>
<protein>
    <submittedName>
        <fullName evidence="2">T9SS type A sorting domain-containing protein</fullName>
    </submittedName>
</protein>
<dbReference type="AlphaFoldDB" id="A0AAE3SKJ9"/>
<feature type="chain" id="PRO_5042266071" evidence="1">
    <location>
        <begin position="20"/>
        <end position="194"/>
    </location>
</feature>
<keyword evidence="3" id="KW-1185">Reference proteome</keyword>
<gene>
    <name evidence="2" type="ORF">OM074_13210</name>
</gene>
<dbReference type="NCBIfam" id="TIGR04183">
    <property type="entry name" value="Por_Secre_tail"/>
    <property type="match status" value="1"/>
</dbReference>